<feature type="transmembrane region" description="Helical" evidence="11">
    <location>
        <begin position="106"/>
        <end position="132"/>
    </location>
</feature>
<dbReference type="InterPro" id="IPR041647">
    <property type="entry name" value="IRK_C"/>
</dbReference>
<dbReference type="Pfam" id="PF17655">
    <property type="entry name" value="IRK_C"/>
    <property type="match status" value="1"/>
</dbReference>
<dbReference type="GO" id="GO:0005242">
    <property type="term" value="F:inward rectifier potassium channel activity"/>
    <property type="evidence" value="ECO:0007669"/>
    <property type="project" value="InterPro"/>
</dbReference>
<sequence length="302" mass="33963">MKEEKARKLRPSGMTLRGGAFVLRGREARKLDWRDPYHLALAMSWPRFVISLLTIDLSLNFIFALLYLAQPGSVANAHPGSLSDAFFFSLETLATVGYGVMAPATLYGHIVATVEIFAGMTFMTIMTGLVFVRFSRPRARIVYAGNAVVGHFNGQRTLMIRIGNGRAHAMAETKAQLSALINEWTTEGQFFRRIYDLRLSRAHIPVFPLTWTLMHPIDAESPLYNYDAENFSKFVSRLFLSIEARDPMLSAHVYDGKDYAPEEILFGQRYADAVAIDDQGRTIADLSRIGWTENENAPEETD</sequence>
<dbReference type="EMBL" id="QUMO01000002">
    <property type="protein sequence ID" value="REF87985.1"/>
    <property type="molecule type" value="Genomic_DNA"/>
</dbReference>
<proteinExistence type="predicted"/>
<reference evidence="14 15" key="1">
    <citation type="submission" date="2018-08" db="EMBL/GenBank/DDBJ databases">
        <title>Genomic Encyclopedia of Type Strains, Phase IV (KMG-IV): sequencing the most valuable type-strain genomes for metagenomic binning, comparative biology and taxonomic classification.</title>
        <authorList>
            <person name="Goeker M."/>
        </authorList>
    </citation>
    <scope>NUCLEOTIDE SEQUENCE [LARGE SCALE GENOMIC DNA]</scope>
    <source>
        <strain evidence="14 15">BW863</strain>
    </source>
</reference>
<keyword evidence="8" id="KW-0406">Ion transport</keyword>
<dbReference type="InterPro" id="IPR013099">
    <property type="entry name" value="K_chnl_dom"/>
</dbReference>
<evidence type="ECO:0000256" key="11">
    <source>
        <dbReference type="SAM" id="Phobius"/>
    </source>
</evidence>
<evidence type="ECO:0000256" key="5">
    <source>
        <dbReference type="ARBA" id="ARBA00022882"/>
    </source>
</evidence>
<dbReference type="Gene3D" id="1.10.287.70">
    <property type="match status" value="1"/>
</dbReference>
<keyword evidence="9 11" id="KW-0472">Membrane</keyword>
<dbReference type="GO" id="GO:0034702">
    <property type="term" value="C:monoatomic ion channel complex"/>
    <property type="evidence" value="ECO:0007669"/>
    <property type="project" value="UniProtKB-KW"/>
</dbReference>
<protein>
    <submittedName>
        <fullName evidence="14">Inward rectifier potassium channel</fullName>
    </submittedName>
</protein>
<dbReference type="InterPro" id="IPR016449">
    <property type="entry name" value="K_chnl_inward-rec_Kir"/>
</dbReference>
<keyword evidence="5" id="KW-0851">Voltage-gated channel</keyword>
<dbReference type="Proteomes" id="UP000256900">
    <property type="component" value="Unassembled WGS sequence"/>
</dbReference>
<comment type="caution">
    <text evidence="14">The sequence shown here is derived from an EMBL/GenBank/DDBJ whole genome shotgun (WGS) entry which is preliminary data.</text>
</comment>
<dbReference type="GO" id="GO:0005886">
    <property type="term" value="C:plasma membrane"/>
    <property type="evidence" value="ECO:0007669"/>
    <property type="project" value="TreeGrafter"/>
</dbReference>
<dbReference type="SUPFAM" id="SSF81324">
    <property type="entry name" value="Voltage-gated potassium channels"/>
    <property type="match status" value="1"/>
</dbReference>
<dbReference type="InterPro" id="IPR014756">
    <property type="entry name" value="Ig_E-set"/>
</dbReference>
<evidence type="ECO:0000256" key="1">
    <source>
        <dbReference type="ARBA" id="ARBA00004141"/>
    </source>
</evidence>
<keyword evidence="4 11" id="KW-0812">Transmembrane</keyword>
<keyword evidence="7 11" id="KW-1133">Transmembrane helix</keyword>
<keyword evidence="6" id="KW-0630">Potassium</keyword>
<dbReference type="GO" id="GO:1990573">
    <property type="term" value="P:potassium ion import across plasma membrane"/>
    <property type="evidence" value="ECO:0007669"/>
    <property type="project" value="TreeGrafter"/>
</dbReference>
<evidence type="ECO:0000313" key="14">
    <source>
        <dbReference type="EMBL" id="REF87985.1"/>
    </source>
</evidence>
<evidence type="ECO:0000256" key="8">
    <source>
        <dbReference type="ARBA" id="ARBA00023065"/>
    </source>
</evidence>
<evidence type="ECO:0000313" key="15">
    <source>
        <dbReference type="Proteomes" id="UP000256900"/>
    </source>
</evidence>
<feature type="domain" description="Potassium channel" evidence="12">
    <location>
        <begin position="64"/>
        <end position="133"/>
    </location>
</feature>
<gene>
    <name evidence="14" type="ORF">DES32_1624</name>
</gene>
<evidence type="ECO:0000256" key="6">
    <source>
        <dbReference type="ARBA" id="ARBA00022958"/>
    </source>
</evidence>
<evidence type="ECO:0000256" key="2">
    <source>
        <dbReference type="ARBA" id="ARBA00022448"/>
    </source>
</evidence>
<evidence type="ECO:0000256" key="4">
    <source>
        <dbReference type="ARBA" id="ARBA00022692"/>
    </source>
</evidence>
<accession>A0A3D9Z035</accession>
<evidence type="ECO:0000259" key="13">
    <source>
        <dbReference type="Pfam" id="PF17655"/>
    </source>
</evidence>
<evidence type="ECO:0000256" key="3">
    <source>
        <dbReference type="ARBA" id="ARBA00022538"/>
    </source>
</evidence>
<dbReference type="PANTHER" id="PTHR11767:SF102">
    <property type="entry name" value="INWARDLY RECTIFYING POTASSIUM CHANNEL 1, ISOFORM F"/>
    <property type="match status" value="1"/>
</dbReference>
<dbReference type="Pfam" id="PF07885">
    <property type="entry name" value="Ion_trans_2"/>
    <property type="match status" value="1"/>
</dbReference>
<keyword evidence="3" id="KW-0633">Potassium transport</keyword>
<dbReference type="AlphaFoldDB" id="A0A3D9Z035"/>
<feature type="transmembrane region" description="Helical" evidence="11">
    <location>
        <begin position="48"/>
        <end position="69"/>
    </location>
</feature>
<name>A0A3D9Z035_9HYPH</name>
<keyword evidence="10 14" id="KW-0407">Ion channel</keyword>
<evidence type="ECO:0000256" key="7">
    <source>
        <dbReference type="ARBA" id="ARBA00022989"/>
    </source>
</evidence>
<dbReference type="SUPFAM" id="SSF81296">
    <property type="entry name" value="E set domains"/>
    <property type="match status" value="1"/>
</dbReference>
<comment type="subcellular location">
    <subcellularLocation>
        <location evidence="1">Membrane</location>
        <topology evidence="1">Multi-pass membrane protein</topology>
    </subcellularLocation>
</comment>
<dbReference type="GO" id="GO:0034765">
    <property type="term" value="P:regulation of monoatomic ion transmembrane transport"/>
    <property type="evidence" value="ECO:0007669"/>
    <property type="project" value="TreeGrafter"/>
</dbReference>
<evidence type="ECO:0000256" key="10">
    <source>
        <dbReference type="ARBA" id="ARBA00023303"/>
    </source>
</evidence>
<evidence type="ECO:0000259" key="12">
    <source>
        <dbReference type="Pfam" id="PF07885"/>
    </source>
</evidence>
<keyword evidence="2" id="KW-0813">Transport</keyword>
<dbReference type="InterPro" id="IPR013518">
    <property type="entry name" value="K_chnl_inward-rec_Kir_cyto"/>
</dbReference>
<evidence type="ECO:0000256" key="9">
    <source>
        <dbReference type="ARBA" id="ARBA00023136"/>
    </source>
</evidence>
<organism evidence="14 15">
    <name type="scientific">Methylovirgula ligni</name>
    <dbReference type="NCBI Taxonomy" id="569860"/>
    <lineage>
        <taxon>Bacteria</taxon>
        <taxon>Pseudomonadati</taxon>
        <taxon>Pseudomonadota</taxon>
        <taxon>Alphaproteobacteria</taxon>
        <taxon>Hyphomicrobiales</taxon>
        <taxon>Beijerinckiaceae</taxon>
        <taxon>Methylovirgula</taxon>
    </lineage>
</organism>
<dbReference type="Gene3D" id="2.60.40.1400">
    <property type="entry name" value="G protein-activated inward rectifier potassium channel 1"/>
    <property type="match status" value="1"/>
</dbReference>
<keyword evidence="15" id="KW-1185">Reference proteome</keyword>
<feature type="domain" description="Inward rectifier potassium channel C-terminal" evidence="13">
    <location>
        <begin position="142"/>
        <end position="298"/>
    </location>
</feature>
<dbReference type="PANTHER" id="PTHR11767">
    <property type="entry name" value="INWARD RECTIFIER POTASSIUM CHANNEL"/>
    <property type="match status" value="1"/>
</dbReference>
<dbReference type="PRINTS" id="PR01320">
    <property type="entry name" value="KIRCHANNEL"/>
</dbReference>